<keyword evidence="3 4" id="KW-0732">Signal</keyword>
<sequence length="373" mass="40951">MVKPLNRRAALVALTHAGLLCMTRPAFASSSAPRVVFLNPGEAIERGTGQHWQLVSQFMRVAARIFGMQLEVLYAERDHLLMMRQAKEVAERTDAPDYVVIVNEKMVADHMLTTLARSPAKVLLIHNDLTPGQRREIGNEREGIRNWIGTATANAAQAGERLMQYLYQRVSPGGAQVIGITGDPNTPVSLERAQGVERFLSQVPDGHACQLVFGDWSYADSAQKARVLLARYPQANVIWAANDAMALGALSAVAERHAHVLVGGMGALQEALLSVANGGLAAMVAGDYFMGAWAMVLLYDYHHGRDFAASGGVRQKLDYLRVIHRENAAQYYDAVFAHGESLNFGLYSKYLYPRSGPYDFALQRLLNTVPTLS</sequence>
<dbReference type="PANTHER" id="PTHR46847">
    <property type="entry name" value="D-ALLOSE-BINDING PERIPLASMIC PROTEIN-RELATED"/>
    <property type="match status" value="1"/>
</dbReference>
<dbReference type="Proteomes" id="UP000199706">
    <property type="component" value="Unassembled WGS sequence"/>
</dbReference>
<evidence type="ECO:0000256" key="4">
    <source>
        <dbReference type="SAM" id="SignalP"/>
    </source>
</evidence>
<evidence type="ECO:0000256" key="2">
    <source>
        <dbReference type="ARBA" id="ARBA00007639"/>
    </source>
</evidence>
<accession>A0A1G7RZ91</accession>
<dbReference type="AlphaFoldDB" id="A0A1G7RZ91"/>
<evidence type="ECO:0000313" key="7">
    <source>
        <dbReference type="Proteomes" id="UP000199706"/>
    </source>
</evidence>
<dbReference type="SUPFAM" id="SSF53822">
    <property type="entry name" value="Periplasmic binding protein-like I"/>
    <property type="match status" value="1"/>
</dbReference>
<dbReference type="InterPro" id="IPR025997">
    <property type="entry name" value="SBP_2_dom"/>
</dbReference>
<protein>
    <submittedName>
        <fullName evidence="6">ABC-type sugar transport system, substrate-binding protein, contains N-terminal xre family HTH domain</fullName>
    </submittedName>
</protein>
<evidence type="ECO:0000313" key="6">
    <source>
        <dbReference type="EMBL" id="SDG16004.1"/>
    </source>
</evidence>
<feature type="chain" id="PRO_5011786999" evidence="4">
    <location>
        <begin position="29"/>
        <end position="373"/>
    </location>
</feature>
<keyword evidence="6" id="KW-0762">Sugar transport</keyword>
<evidence type="ECO:0000256" key="3">
    <source>
        <dbReference type="ARBA" id="ARBA00022729"/>
    </source>
</evidence>
<comment type="subcellular location">
    <subcellularLocation>
        <location evidence="1">Cell envelope</location>
    </subcellularLocation>
</comment>
<reference evidence="6 7" key="1">
    <citation type="submission" date="2016-10" db="EMBL/GenBank/DDBJ databases">
        <authorList>
            <person name="de Groot N.N."/>
        </authorList>
    </citation>
    <scope>NUCLEOTIDE SEQUENCE [LARGE SCALE GENOMIC DNA]</scope>
    <source>
        <strain evidence="6 7">LMG 2247</strain>
    </source>
</reference>
<dbReference type="Gene3D" id="3.40.50.2300">
    <property type="match status" value="2"/>
</dbReference>
<dbReference type="EMBL" id="FNCJ01000002">
    <property type="protein sequence ID" value="SDG16004.1"/>
    <property type="molecule type" value="Genomic_DNA"/>
</dbReference>
<dbReference type="InterPro" id="IPR028082">
    <property type="entry name" value="Peripla_BP_I"/>
</dbReference>
<proteinExistence type="inferred from homology"/>
<keyword evidence="6" id="KW-0813">Transport</keyword>
<dbReference type="Pfam" id="PF13407">
    <property type="entry name" value="Peripla_BP_4"/>
    <property type="match status" value="1"/>
</dbReference>
<dbReference type="CDD" id="cd06324">
    <property type="entry name" value="PBP1_ABC_sugar_binding-like"/>
    <property type="match status" value="1"/>
</dbReference>
<dbReference type="PANTHER" id="PTHR46847:SF2">
    <property type="entry name" value="ABC TRANSPORTER SUGAR-BINDING PROTEIN"/>
    <property type="match status" value="1"/>
</dbReference>
<organism evidence="6 7">
    <name type="scientific">Paraburkholderia phenazinium</name>
    <dbReference type="NCBI Taxonomy" id="60549"/>
    <lineage>
        <taxon>Bacteria</taxon>
        <taxon>Pseudomonadati</taxon>
        <taxon>Pseudomonadota</taxon>
        <taxon>Betaproteobacteria</taxon>
        <taxon>Burkholderiales</taxon>
        <taxon>Burkholderiaceae</taxon>
        <taxon>Paraburkholderia</taxon>
    </lineage>
</organism>
<dbReference type="GO" id="GO:0030246">
    <property type="term" value="F:carbohydrate binding"/>
    <property type="evidence" value="ECO:0007669"/>
    <property type="project" value="UniProtKB-ARBA"/>
</dbReference>
<gene>
    <name evidence="6" type="ORF">SAMN05216466_102320</name>
</gene>
<name>A0A1G7RZ91_9BURK</name>
<feature type="signal peptide" evidence="4">
    <location>
        <begin position="1"/>
        <end position="28"/>
    </location>
</feature>
<evidence type="ECO:0000256" key="1">
    <source>
        <dbReference type="ARBA" id="ARBA00004196"/>
    </source>
</evidence>
<evidence type="ECO:0000259" key="5">
    <source>
        <dbReference type="Pfam" id="PF13407"/>
    </source>
</evidence>
<dbReference type="GO" id="GO:0030313">
    <property type="term" value="C:cell envelope"/>
    <property type="evidence" value="ECO:0007669"/>
    <property type="project" value="UniProtKB-SubCell"/>
</dbReference>
<feature type="domain" description="Periplasmic binding protein" evidence="5">
    <location>
        <begin position="51"/>
        <end position="303"/>
    </location>
</feature>
<comment type="similarity">
    <text evidence="2">Belongs to the bacterial solute-binding protein 2 family.</text>
</comment>